<dbReference type="PANTHER" id="PTHR11075:SF54">
    <property type="entry name" value="LARGE RIBOSOMAL SUBUNIT PROTEIN ML62"/>
    <property type="match status" value="1"/>
</dbReference>
<dbReference type="GO" id="GO:0016150">
    <property type="term" value="F:translation release factor activity, codon nonspecific"/>
    <property type="evidence" value="ECO:0007669"/>
    <property type="project" value="TreeGrafter"/>
</dbReference>
<keyword evidence="4" id="KW-1185">Reference proteome</keyword>
<feature type="region of interest" description="Disordered" evidence="1">
    <location>
        <begin position="181"/>
        <end position="221"/>
    </location>
</feature>
<dbReference type="InterPro" id="IPR052104">
    <property type="entry name" value="Mito_Release_Factor_mL62"/>
</dbReference>
<evidence type="ECO:0000259" key="2">
    <source>
        <dbReference type="Pfam" id="PF00472"/>
    </source>
</evidence>
<evidence type="ECO:0000313" key="3">
    <source>
        <dbReference type="EMBL" id="GMG52186.1"/>
    </source>
</evidence>
<feature type="compositionally biased region" description="Basic residues" evidence="1">
    <location>
        <begin position="202"/>
        <end position="221"/>
    </location>
</feature>
<proteinExistence type="predicted"/>
<comment type="caution">
    <text evidence="3">The sequence shown here is derived from an EMBL/GenBank/DDBJ whole genome shotgun (WGS) entry which is preliminary data.</text>
</comment>
<accession>A0A9W6Z4K3</accession>
<reference evidence="3" key="1">
    <citation type="submission" date="2023-04" db="EMBL/GenBank/DDBJ databases">
        <title>Ambrosiozyma monospora NBRC 1965.</title>
        <authorList>
            <person name="Ichikawa N."/>
            <person name="Sato H."/>
            <person name="Tonouchi N."/>
        </authorList>
    </citation>
    <scope>NUCLEOTIDE SEQUENCE</scope>
    <source>
        <strain evidence="3">NBRC 1965</strain>
    </source>
</reference>
<evidence type="ECO:0000313" key="4">
    <source>
        <dbReference type="Proteomes" id="UP001165063"/>
    </source>
</evidence>
<feature type="domain" description="Prokaryotic-type class I peptide chain release factors" evidence="2">
    <location>
        <begin position="73"/>
        <end position="214"/>
    </location>
</feature>
<dbReference type="EMBL" id="BSXU01005287">
    <property type="protein sequence ID" value="GMG52186.1"/>
    <property type="molecule type" value="Genomic_DNA"/>
</dbReference>
<dbReference type="SUPFAM" id="SSF110916">
    <property type="entry name" value="Peptidyl-tRNA hydrolase domain-like"/>
    <property type="match status" value="1"/>
</dbReference>
<organism evidence="3 4">
    <name type="scientific">Ambrosiozyma monospora</name>
    <name type="common">Yeast</name>
    <name type="synonym">Endomycopsis monosporus</name>
    <dbReference type="NCBI Taxonomy" id="43982"/>
    <lineage>
        <taxon>Eukaryota</taxon>
        <taxon>Fungi</taxon>
        <taxon>Dikarya</taxon>
        <taxon>Ascomycota</taxon>
        <taxon>Saccharomycotina</taxon>
        <taxon>Pichiomycetes</taxon>
        <taxon>Pichiales</taxon>
        <taxon>Pichiaceae</taxon>
        <taxon>Ambrosiozyma</taxon>
    </lineage>
</organism>
<dbReference type="Proteomes" id="UP001165063">
    <property type="component" value="Unassembled WGS sequence"/>
</dbReference>
<dbReference type="GO" id="GO:0004045">
    <property type="term" value="F:peptidyl-tRNA hydrolase activity"/>
    <property type="evidence" value="ECO:0007669"/>
    <property type="project" value="TreeGrafter"/>
</dbReference>
<gene>
    <name evidence="3" type="ORF">Amon01_000730300</name>
</gene>
<sequence>MNKTFTRIKVSETLLATLQTQLPYLRSQNQQLYQCRCYSALSNNNSQDPDPEAKQEATNWLINFTADPKTQLKYFKISFARSSGAGGQHVNTTDSKAIIRMTKNEWYKTKGSFIHNLVFDEIMKNYRDSNCPSHKKFPFFTAKGDLMVSSERTRYRDNNLHDCLDKFVRAVKTCGEFKKDTDKETMEKWDERKKDQNDRRLNSKKMKKDKKQSRRKVSLDY</sequence>
<dbReference type="OrthoDB" id="270639at2759"/>
<dbReference type="GO" id="GO:0005762">
    <property type="term" value="C:mitochondrial large ribosomal subunit"/>
    <property type="evidence" value="ECO:0007669"/>
    <property type="project" value="TreeGrafter"/>
</dbReference>
<dbReference type="Pfam" id="PF00472">
    <property type="entry name" value="RF-1"/>
    <property type="match status" value="1"/>
</dbReference>
<dbReference type="PANTHER" id="PTHR11075">
    <property type="entry name" value="PEPTIDE CHAIN RELEASE FACTOR"/>
    <property type="match status" value="1"/>
</dbReference>
<name>A0A9W6Z4K3_AMBMO</name>
<dbReference type="Gene3D" id="3.30.160.20">
    <property type="match status" value="1"/>
</dbReference>
<dbReference type="AlphaFoldDB" id="A0A9W6Z4K3"/>
<protein>
    <submittedName>
        <fullName evidence="3">Unnamed protein product</fullName>
    </submittedName>
</protein>
<evidence type="ECO:0000256" key="1">
    <source>
        <dbReference type="SAM" id="MobiDB-lite"/>
    </source>
</evidence>
<dbReference type="GO" id="GO:0070126">
    <property type="term" value="P:mitochondrial translational termination"/>
    <property type="evidence" value="ECO:0007669"/>
    <property type="project" value="TreeGrafter"/>
</dbReference>
<dbReference type="InterPro" id="IPR000352">
    <property type="entry name" value="Pep_chain_release_fac_I"/>
</dbReference>
<feature type="compositionally biased region" description="Basic and acidic residues" evidence="1">
    <location>
        <begin position="181"/>
        <end position="201"/>
    </location>
</feature>